<protein>
    <submittedName>
        <fullName evidence="2">Type VI secretion system contractile sheath large subunit</fullName>
    </submittedName>
</protein>
<accession>A0ABT6NZ07</accession>
<dbReference type="Pfam" id="PF05591">
    <property type="entry name" value="T6SS_VipA"/>
    <property type="match status" value="1"/>
</dbReference>
<evidence type="ECO:0000259" key="1">
    <source>
        <dbReference type="Pfam" id="PF05943"/>
    </source>
</evidence>
<dbReference type="InterPro" id="IPR010269">
    <property type="entry name" value="T6SS_TssC-like"/>
</dbReference>
<dbReference type="PANTHER" id="PTHR35565">
    <property type="entry name" value="CYTOPLASMIC PROTEIN-RELATED"/>
    <property type="match status" value="1"/>
</dbReference>
<dbReference type="Pfam" id="PF05943">
    <property type="entry name" value="VipB"/>
    <property type="match status" value="1"/>
</dbReference>
<dbReference type="Proteomes" id="UP001160301">
    <property type="component" value="Unassembled WGS sequence"/>
</dbReference>
<gene>
    <name evidence="2" type="ORF">QHF89_29070</name>
</gene>
<keyword evidence="3" id="KW-1185">Reference proteome</keyword>
<dbReference type="InterPro" id="IPR008312">
    <property type="entry name" value="T6SS_TssB1"/>
</dbReference>
<dbReference type="PANTHER" id="PTHR35565:SF1">
    <property type="entry name" value="TYPE VI SECRETION SYSTEM CONTRACTILE SHEATH LARGE SUBUNIT"/>
    <property type="match status" value="1"/>
</dbReference>
<dbReference type="InterPro" id="IPR044031">
    <property type="entry name" value="TssC1_N"/>
</dbReference>
<sequence>MAAETKGFMKGGMNFNVGEESPEQMEQVEGPLLPLRVLVVADLLPRDEHNAGASAPELAVRVDPLAFDDLFTRLRPRVALEVPSVLAEGNRARVDLAPTSLKSFRPDGLLAEVPLLRSLLDGKLTLEKLRDGTIDRDQARVELDRIWNGSPFVRDVLRLVSEAGSAPRAAAFSAPAQSTTDASVASILDMVETGPSRAESAPAPVVPTRPQAPAADARFGALISAVANAGKSSSARFSPQEAIQRVEKAIGAQLGAILQHPEVRRLEEAWRGLQLFADRSKGTKGLKIDVVCARPELAAMALERAVRHNAGGEPPVSCAIVDITITGTSATLAQLEEIARVAESQTVPVVLNASHALLGLDQLGDLERLDNKIALFSTPDQVRWQSTAQKPAMRWVTMAMNGILARAAYDKSTSRVREAVIKEEPADEGAMVWIAPAYGVGALVTQSFRETRWPCRVVGARSGGTLENLTIHEVRGHVDDAEVVAIPTQAFVSTDSQRELSKAGVLLLASAPNSDAVYVLAAPTSYVPPPKRTYDSASTEPEARLERVSLVDQLFVARIVQFLRVIAGRLPANVAPSEAKSLVDRSLWALFEDAKPGSLEIVVNAHATSDGTAVAVTIRPRRFLGVALEEFSLEFLVG</sequence>
<comment type="caution">
    <text evidence="2">The sequence shown here is derived from an EMBL/GenBank/DDBJ whole genome shotgun (WGS) entry which is preliminary data.</text>
</comment>
<reference evidence="2 3" key="1">
    <citation type="submission" date="2023-04" db="EMBL/GenBank/DDBJ databases">
        <title>The genome sequence of Polyangium sorediatum DSM14670.</title>
        <authorList>
            <person name="Zhang X."/>
        </authorList>
    </citation>
    <scope>NUCLEOTIDE SEQUENCE [LARGE SCALE GENOMIC DNA]</scope>
    <source>
        <strain evidence="2 3">DSM 14670</strain>
    </source>
</reference>
<feature type="domain" description="TssC1 N-terminal" evidence="1">
    <location>
        <begin position="241"/>
        <end position="523"/>
    </location>
</feature>
<proteinExistence type="predicted"/>
<dbReference type="RefSeq" id="WP_284721064.1">
    <property type="nucleotide sequence ID" value="NZ_JARZHI010000031.1"/>
</dbReference>
<evidence type="ECO:0000313" key="2">
    <source>
        <dbReference type="EMBL" id="MDI1433585.1"/>
    </source>
</evidence>
<evidence type="ECO:0000313" key="3">
    <source>
        <dbReference type="Proteomes" id="UP001160301"/>
    </source>
</evidence>
<organism evidence="2 3">
    <name type="scientific">Polyangium sorediatum</name>
    <dbReference type="NCBI Taxonomy" id="889274"/>
    <lineage>
        <taxon>Bacteria</taxon>
        <taxon>Pseudomonadati</taxon>
        <taxon>Myxococcota</taxon>
        <taxon>Polyangia</taxon>
        <taxon>Polyangiales</taxon>
        <taxon>Polyangiaceae</taxon>
        <taxon>Polyangium</taxon>
    </lineage>
</organism>
<dbReference type="EMBL" id="JARZHI010000031">
    <property type="protein sequence ID" value="MDI1433585.1"/>
    <property type="molecule type" value="Genomic_DNA"/>
</dbReference>
<name>A0ABT6NZ07_9BACT</name>